<dbReference type="Proteomes" id="UP000527143">
    <property type="component" value="Unassembled WGS sequence"/>
</dbReference>
<organism evidence="1 2">
    <name type="scientific">Sphingomonas xinjiangensis</name>
    <dbReference type="NCBI Taxonomy" id="643568"/>
    <lineage>
        <taxon>Bacteria</taxon>
        <taxon>Pseudomonadati</taxon>
        <taxon>Pseudomonadota</taxon>
        <taxon>Alphaproteobacteria</taxon>
        <taxon>Sphingomonadales</taxon>
        <taxon>Sphingomonadaceae</taxon>
        <taxon>Sphingomonas</taxon>
    </lineage>
</organism>
<comment type="caution">
    <text evidence="1">The sequence shown here is derived from an EMBL/GenBank/DDBJ whole genome shotgun (WGS) entry which is preliminary data.</text>
</comment>
<dbReference type="EMBL" id="JACIJF010000010">
    <property type="protein sequence ID" value="MBB5711914.1"/>
    <property type="molecule type" value="Genomic_DNA"/>
</dbReference>
<protein>
    <submittedName>
        <fullName evidence="1">Uncharacterized protein</fullName>
    </submittedName>
</protein>
<evidence type="ECO:0000313" key="1">
    <source>
        <dbReference type="EMBL" id="MBB5711914.1"/>
    </source>
</evidence>
<gene>
    <name evidence="1" type="ORF">FHT02_003166</name>
</gene>
<sequence>MIQTFTALGISFVSQPQRKLVLPESAFVTNRLDRR</sequence>
<keyword evidence="2" id="KW-1185">Reference proteome</keyword>
<accession>A0A840YGE3</accession>
<dbReference type="AlphaFoldDB" id="A0A840YGE3"/>
<evidence type="ECO:0000313" key="2">
    <source>
        <dbReference type="Proteomes" id="UP000527143"/>
    </source>
</evidence>
<proteinExistence type="predicted"/>
<reference evidence="1 2" key="1">
    <citation type="submission" date="2020-08" db="EMBL/GenBank/DDBJ databases">
        <title>Genomic Encyclopedia of Type Strains, Phase IV (KMG-IV): sequencing the most valuable type-strain genomes for metagenomic binning, comparative biology and taxonomic classification.</title>
        <authorList>
            <person name="Goeker M."/>
        </authorList>
    </citation>
    <scope>NUCLEOTIDE SEQUENCE [LARGE SCALE GENOMIC DNA]</scope>
    <source>
        <strain evidence="1 2">DSM 26736</strain>
    </source>
</reference>
<name>A0A840YGE3_9SPHN</name>